<reference evidence="2 3" key="1">
    <citation type="submission" date="2024-07" db="EMBL/GenBank/DDBJ databases">
        <title>Section-level genome sequencing and comparative genomics of Aspergillus sections Usti and Cavernicolus.</title>
        <authorList>
            <consortium name="Lawrence Berkeley National Laboratory"/>
            <person name="Nybo J.L."/>
            <person name="Vesth T.C."/>
            <person name="Theobald S."/>
            <person name="Frisvad J.C."/>
            <person name="Larsen T.O."/>
            <person name="Kjaerboelling I."/>
            <person name="Rothschild-Mancinelli K."/>
            <person name="Lyhne E.K."/>
            <person name="Kogle M.E."/>
            <person name="Barry K."/>
            <person name="Clum A."/>
            <person name="Na H."/>
            <person name="Ledsgaard L."/>
            <person name="Lin J."/>
            <person name="Lipzen A."/>
            <person name="Kuo A."/>
            <person name="Riley R."/>
            <person name="Mondo S."/>
            <person name="Labutti K."/>
            <person name="Haridas S."/>
            <person name="Pangalinan J."/>
            <person name="Salamov A.A."/>
            <person name="Simmons B.A."/>
            <person name="Magnuson J.K."/>
            <person name="Chen J."/>
            <person name="Drula E."/>
            <person name="Henrissat B."/>
            <person name="Wiebenga A."/>
            <person name="Lubbers R.J."/>
            <person name="Gomes A.C."/>
            <person name="Makela M.R."/>
            <person name="Stajich J."/>
            <person name="Grigoriev I.V."/>
            <person name="Mortensen U.H."/>
            <person name="De Vries R.P."/>
            <person name="Baker S.E."/>
            <person name="Andersen M.R."/>
        </authorList>
    </citation>
    <scope>NUCLEOTIDE SEQUENCE [LARGE SCALE GENOMIC DNA]</scope>
    <source>
        <strain evidence="2 3">CBS 588.65</strain>
    </source>
</reference>
<gene>
    <name evidence="2" type="ORF">BJX63DRAFT_98044</name>
</gene>
<keyword evidence="1" id="KW-0472">Membrane</keyword>
<name>A0ABR4GV54_9EURO</name>
<evidence type="ECO:0000313" key="3">
    <source>
        <dbReference type="Proteomes" id="UP001610334"/>
    </source>
</evidence>
<protein>
    <submittedName>
        <fullName evidence="2">Uncharacterized protein</fullName>
    </submittedName>
</protein>
<accession>A0ABR4GV54</accession>
<sequence length="63" mass="6524">MWEISSVTFSTLCFVAALTILLTYNGKPSPELSHGATLNVIVSVLATGTKSSLILSPAQQSAG</sequence>
<comment type="caution">
    <text evidence="2">The sequence shown here is derived from an EMBL/GenBank/DDBJ whole genome shotgun (WGS) entry which is preliminary data.</text>
</comment>
<dbReference type="Proteomes" id="UP001610334">
    <property type="component" value="Unassembled WGS sequence"/>
</dbReference>
<keyword evidence="3" id="KW-1185">Reference proteome</keyword>
<feature type="transmembrane region" description="Helical" evidence="1">
    <location>
        <begin position="6"/>
        <end position="24"/>
    </location>
</feature>
<evidence type="ECO:0000313" key="2">
    <source>
        <dbReference type="EMBL" id="KAL2802832.1"/>
    </source>
</evidence>
<proteinExistence type="predicted"/>
<organism evidence="2 3">
    <name type="scientific">Aspergillus granulosus</name>
    <dbReference type="NCBI Taxonomy" id="176169"/>
    <lineage>
        <taxon>Eukaryota</taxon>
        <taxon>Fungi</taxon>
        <taxon>Dikarya</taxon>
        <taxon>Ascomycota</taxon>
        <taxon>Pezizomycotina</taxon>
        <taxon>Eurotiomycetes</taxon>
        <taxon>Eurotiomycetidae</taxon>
        <taxon>Eurotiales</taxon>
        <taxon>Aspergillaceae</taxon>
        <taxon>Aspergillus</taxon>
        <taxon>Aspergillus subgen. Nidulantes</taxon>
    </lineage>
</organism>
<dbReference type="EMBL" id="JBFXLT010000162">
    <property type="protein sequence ID" value="KAL2802832.1"/>
    <property type="molecule type" value="Genomic_DNA"/>
</dbReference>
<keyword evidence="1" id="KW-0812">Transmembrane</keyword>
<evidence type="ECO:0000256" key="1">
    <source>
        <dbReference type="SAM" id="Phobius"/>
    </source>
</evidence>
<keyword evidence="1" id="KW-1133">Transmembrane helix</keyword>